<evidence type="ECO:0000256" key="1">
    <source>
        <dbReference type="SAM" id="Phobius"/>
    </source>
</evidence>
<dbReference type="AlphaFoldDB" id="A0A3E0W153"/>
<protein>
    <submittedName>
        <fullName evidence="2">Uncharacterized protein</fullName>
    </submittedName>
</protein>
<evidence type="ECO:0000313" key="3">
    <source>
        <dbReference type="Proteomes" id="UP000256541"/>
    </source>
</evidence>
<name>A0A3E0W153_9MICO</name>
<evidence type="ECO:0000313" key="2">
    <source>
        <dbReference type="EMBL" id="RFA15499.1"/>
    </source>
</evidence>
<feature type="transmembrane region" description="Helical" evidence="1">
    <location>
        <begin position="78"/>
        <end position="97"/>
    </location>
</feature>
<comment type="caution">
    <text evidence="2">The sequence shown here is derived from an EMBL/GenBank/DDBJ whole genome shotgun (WGS) entry which is preliminary data.</text>
</comment>
<keyword evidence="1" id="KW-1133">Transmembrane helix</keyword>
<dbReference type="Proteomes" id="UP000256541">
    <property type="component" value="Unassembled WGS sequence"/>
</dbReference>
<keyword evidence="1" id="KW-0472">Membrane</keyword>
<feature type="transmembrane region" description="Helical" evidence="1">
    <location>
        <begin position="47"/>
        <end position="66"/>
    </location>
</feature>
<organism evidence="2 3">
    <name type="scientific">Subtercola boreus</name>
    <dbReference type="NCBI Taxonomy" id="120213"/>
    <lineage>
        <taxon>Bacteria</taxon>
        <taxon>Bacillati</taxon>
        <taxon>Actinomycetota</taxon>
        <taxon>Actinomycetes</taxon>
        <taxon>Micrococcales</taxon>
        <taxon>Microbacteriaceae</taxon>
        <taxon>Subtercola</taxon>
    </lineage>
</organism>
<proteinExistence type="predicted"/>
<reference evidence="2 3" key="1">
    <citation type="submission" date="2017-04" db="EMBL/GenBank/DDBJ databases">
        <title>Comparative genome analysis of Subtercola boreus.</title>
        <authorList>
            <person name="Cho Y.-J."/>
            <person name="Cho A."/>
            <person name="Kim O.-S."/>
            <person name="Lee J.-I."/>
        </authorList>
    </citation>
    <scope>NUCLEOTIDE SEQUENCE [LARGE SCALE GENOMIC DNA]</scope>
    <source>
        <strain evidence="2 3">P27479</strain>
    </source>
</reference>
<dbReference type="EMBL" id="NBXB01000020">
    <property type="protein sequence ID" value="RFA15499.1"/>
    <property type="molecule type" value="Genomic_DNA"/>
</dbReference>
<feature type="transmembrane region" description="Helical" evidence="1">
    <location>
        <begin position="6"/>
        <end position="27"/>
    </location>
</feature>
<sequence length="124" mass="14322">MIIRLFDIDTATALSQILPIILLALMVELRRTKIHKRGHNQRRTRGLMGLFFILFALIETVLVLSIDGRVFPFQPSDLFAALIIFALLIMLFVLTFLPEFEEDHRRRHAHEPIEHHGADDPEGL</sequence>
<keyword evidence="1" id="KW-0812">Transmembrane</keyword>
<dbReference type="RefSeq" id="WP_216363409.1">
    <property type="nucleotide sequence ID" value="NZ_NBXB01000020.1"/>
</dbReference>
<accession>A0A3E0W153</accession>
<gene>
    <name evidence="2" type="ORF">B7R22_06620</name>
</gene>